<dbReference type="AlphaFoldDB" id="A0A9K3KWH8"/>
<protein>
    <submittedName>
        <fullName evidence="2">Uncharacterized protein</fullName>
    </submittedName>
</protein>
<proteinExistence type="predicted"/>
<comment type="caution">
    <text evidence="2">The sequence shown here is derived from an EMBL/GenBank/DDBJ whole genome shotgun (WGS) entry which is preliminary data.</text>
</comment>
<dbReference type="OrthoDB" id="46884at2759"/>
<sequence>MRRFSGLIGWRAAVFIICLGCLRVSIAETAQAPTIASSAAGSSDETLTQKITSYVETCKAAGFDPWHLACSTCKILPSSVQTTCQHCCQSYKTLDSQATRYSGAIVVDTGSSPALNEFFREDGDFVQNQKKGVKRKKLDMGGGAGMFQQLFMQPSLVLWYDRDPPSESASLEKLSADAVDITTLDGLSRDDIREMLLALLPDK</sequence>
<reference evidence="2" key="1">
    <citation type="journal article" date="2021" name="Sci. Rep.">
        <title>Diploid genomic architecture of Nitzschia inconspicua, an elite biomass production diatom.</title>
        <authorList>
            <person name="Oliver A."/>
            <person name="Podell S."/>
            <person name="Pinowska A."/>
            <person name="Traller J.C."/>
            <person name="Smith S.R."/>
            <person name="McClure R."/>
            <person name="Beliaev A."/>
            <person name="Bohutskyi P."/>
            <person name="Hill E.A."/>
            <person name="Rabines A."/>
            <person name="Zheng H."/>
            <person name="Allen L.Z."/>
            <person name="Kuo A."/>
            <person name="Grigoriev I.V."/>
            <person name="Allen A.E."/>
            <person name="Hazlebeck D."/>
            <person name="Allen E.E."/>
        </authorList>
    </citation>
    <scope>NUCLEOTIDE SEQUENCE</scope>
    <source>
        <strain evidence="2">Hildebrandi</strain>
    </source>
</reference>
<reference evidence="2" key="2">
    <citation type="submission" date="2021-04" db="EMBL/GenBank/DDBJ databases">
        <authorList>
            <person name="Podell S."/>
        </authorList>
    </citation>
    <scope>NUCLEOTIDE SEQUENCE</scope>
    <source>
        <strain evidence="2">Hildebrandi</strain>
    </source>
</reference>
<feature type="signal peptide" evidence="1">
    <location>
        <begin position="1"/>
        <end position="27"/>
    </location>
</feature>
<evidence type="ECO:0000313" key="2">
    <source>
        <dbReference type="EMBL" id="KAG7351197.1"/>
    </source>
</evidence>
<accession>A0A9K3KWH8</accession>
<organism evidence="2 3">
    <name type="scientific">Nitzschia inconspicua</name>
    <dbReference type="NCBI Taxonomy" id="303405"/>
    <lineage>
        <taxon>Eukaryota</taxon>
        <taxon>Sar</taxon>
        <taxon>Stramenopiles</taxon>
        <taxon>Ochrophyta</taxon>
        <taxon>Bacillariophyta</taxon>
        <taxon>Bacillariophyceae</taxon>
        <taxon>Bacillariophycidae</taxon>
        <taxon>Bacillariales</taxon>
        <taxon>Bacillariaceae</taxon>
        <taxon>Nitzschia</taxon>
    </lineage>
</organism>
<evidence type="ECO:0000313" key="3">
    <source>
        <dbReference type="Proteomes" id="UP000693970"/>
    </source>
</evidence>
<evidence type="ECO:0000256" key="1">
    <source>
        <dbReference type="SAM" id="SignalP"/>
    </source>
</evidence>
<keyword evidence="3" id="KW-1185">Reference proteome</keyword>
<dbReference type="EMBL" id="JAGRRH010000018">
    <property type="protein sequence ID" value="KAG7351197.1"/>
    <property type="molecule type" value="Genomic_DNA"/>
</dbReference>
<feature type="chain" id="PRO_5039905413" evidence="1">
    <location>
        <begin position="28"/>
        <end position="203"/>
    </location>
</feature>
<dbReference type="Proteomes" id="UP000693970">
    <property type="component" value="Unassembled WGS sequence"/>
</dbReference>
<name>A0A9K3KWH8_9STRA</name>
<gene>
    <name evidence="2" type="ORF">IV203_010557</name>
</gene>
<keyword evidence="1" id="KW-0732">Signal</keyword>